<protein>
    <submittedName>
        <fullName evidence="1">Uncharacterized protein</fullName>
    </submittedName>
</protein>
<evidence type="ECO:0000313" key="1">
    <source>
        <dbReference type="EMBL" id="KAF0772075.1"/>
    </source>
</evidence>
<proteinExistence type="predicted"/>
<organism evidence="1 2">
    <name type="scientific">Aphanomyces astaci</name>
    <name type="common">Crayfish plague agent</name>
    <dbReference type="NCBI Taxonomy" id="112090"/>
    <lineage>
        <taxon>Eukaryota</taxon>
        <taxon>Sar</taxon>
        <taxon>Stramenopiles</taxon>
        <taxon>Oomycota</taxon>
        <taxon>Saprolegniomycetes</taxon>
        <taxon>Saprolegniales</taxon>
        <taxon>Verrucalvaceae</taxon>
        <taxon>Aphanomyces</taxon>
    </lineage>
</organism>
<reference evidence="1 2" key="1">
    <citation type="submission" date="2019-06" db="EMBL/GenBank/DDBJ databases">
        <title>Genomics analysis of Aphanomyces spp. identifies a new class of oomycete effector associated with host adaptation.</title>
        <authorList>
            <person name="Gaulin E."/>
        </authorList>
    </citation>
    <scope>NUCLEOTIDE SEQUENCE [LARGE SCALE GENOMIC DNA]</scope>
    <source>
        <strain evidence="1 2">E</strain>
    </source>
</reference>
<feature type="non-terminal residue" evidence="1">
    <location>
        <position position="67"/>
    </location>
</feature>
<evidence type="ECO:0000313" key="2">
    <source>
        <dbReference type="Proteomes" id="UP000469452"/>
    </source>
</evidence>
<dbReference type="Proteomes" id="UP000469452">
    <property type="component" value="Unassembled WGS sequence"/>
</dbReference>
<gene>
    <name evidence="1" type="ORF">AaE_002359</name>
</gene>
<sequence length="67" mass="7702">MSADETKLALRLYKWAKRKKLKPDTTTMLLEYGLGMPAERPLIPDVRFDINMRDADAILSFRFDVAG</sequence>
<accession>A0A6A5AUS7</accession>
<comment type="caution">
    <text evidence="1">The sequence shown here is derived from an EMBL/GenBank/DDBJ whole genome shotgun (WGS) entry which is preliminary data.</text>
</comment>
<dbReference type="AlphaFoldDB" id="A0A6A5AUS7"/>
<name>A0A6A5AUS7_APHAT</name>
<dbReference type="EMBL" id="VJMI01004722">
    <property type="protein sequence ID" value="KAF0772075.1"/>
    <property type="molecule type" value="Genomic_DNA"/>
</dbReference>